<evidence type="ECO:0000313" key="1">
    <source>
        <dbReference type="EMBL" id="MCA6067802.1"/>
    </source>
</evidence>
<dbReference type="EMBL" id="JAERSE020000003">
    <property type="protein sequence ID" value="MCA6067802.1"/>
    <property type="molecule type" value="Genomic_DNA"/>
</dbReference>
<name>A0ABS8A2Z1_9FLAO</name>
<gene>
    <name evidence="1" type="ORF">JI747_011475</name>
</gene>
<sequence>MHLLFEKGHKAIVAENNDLIANFYGMTWPHLEEIKQLPNGRIHLPTINEQARLQGNMEDTDLWKFVKAPKDRNL</sequence>
<protein>
    <submittedName>
        <fullName evidence="1">Uncharacterized protein</fullName>
    </submittedName>
</protein>
<evidence type="ECO:0000313" key="2">
    <source>
        <dbReference type="Proteomes" id="UP000618240"/>
    </source>
</evidence>
<proteinExistence type="predicted"/>
<keyword evidence="2" id="KW-1185">Reference proteome</keyword>
<dbReference type="RefSeq" id="WP_225688775.1">
    <property type="nucleotide sequence ID" value="NZ_JAERSE020000003.1"/>
</dbReference>
<organism evidence="1 2">
    <name type="scientific">Chryseobacterium tagetis</name>
    <dbReference type="NCBI Taxonomy" id="2801334"/>
    <lineage>
        <taxon>Bacteria</taxon>
        <taxon>Pseudomonadati</taxon>
        <taxon>Bacteroidota</taxon>
        <taxon>Flavobacteriia</taxon>
        <taxon>Flavobacteriales</taxon>
        <taxon>Weeksellaceae</taxon>
        <taxon>Chryseobacterium group</taxon>
        <taxon>Chryseobacterium</taxon>
    </lineage>
</organism>
<dbReference type="Proteomes" id="UP000618240">
    <property type="component" value="Unassembled WGS sequence"/>
</dbReference>
<comment type="caution">
    <text evidence="1">The sequence shown here is derived from an EMBL/GenBank/DDBJ whole genome shotgun (WGS) entry which is preliminary data.</text>
</comment>
<accession>A0ABS8A2Z1</accession>
<reference evidence="1 2" key="1">
    <citation type="submission" date="2021-09" db="EMBL/GenBank/DDBJ databases">
        <title>Genome sequencing and assembly of Chryseobacterium sp. RG1.</title>
        <authorList>
            <person name="Chhetri G."/>
        </authorList>
    </citation>
    <scope>NUCLEOTIDE SEQUENCE [LARGE SCALE GENOMIC DNA]</scope>
    <source>
        <strain evidence="1 2">RG1</strain>
    </source>
</reference>